<feature type="region of interest" description="Disordered" evidence="1">
    <location>
        <begin position="420"/>
        <end position="440"/>
    </location>
</feature>
<proteinExistence type="predicted"/>
<dbReference type="AlphaFoldDB" id="A0A164IWG5"/>
<organism evidence="2 3">
    <name type="scientific">Nocardia terpenica</name>
    <dbReference type="NCBI Taxonomy" id="455432"/>
    <lineage>
        <taxon>Bacteria</taxon>
        <taxon>Bacillati</taxon>
        <taxon>Actinomycetota</taxon>
        <taxon>Actinomycetes</taxon>
        <taxon>Mycobacteriales</taxon>
        <taxon>Nocardiaceae</taxon>
        <taxon>Nocardia</taxon>
    </lineage>
</organism>
<sequence length="479" mass="53313">MTENSAFLHALYRVDLTYATDRAAARACFLEALCLATPEEWKVLDALTEHFTVYPYRQALGRLRALWHDDPASDALAQRLLPPADPGLYPEDRADLVDRLERRAVLNNTSLEEEYAQLHTQLQVAELPRQSIRAWRNPPARLYAAPQEPTDLPYRMAPDQIAYRVRLRAKRRPAVVEPAVVTGYVRDSLYADTMAREIAAARARRDRLIAKGLLADPAPLEWRLRFPGDKPPLPAGYARRMWDFQYVAYVAEQHQHAYAMAGRSPISEERALDFAGEHTTLRDSTDHRPGVPYQGNVLDDDREAMIEVSGWRCVSCFIERAVVDQARVHAHHGPARSDDGLCDTCREDGSPALPALPVGFTGADLARTYCRFLIEHPGVHPDSARAILTEAHRRAPRWLASIIGGFLGQPDLPGAPAALVPEPGDAPARPKRSRGPVAGAGQHISRCDGCTRFRAVQDDQLCTECRVHLGIPVPARRAA</sequence>
<name>A0A164IWG5_9NOCA</name>
<dbReference type="RefSeq" id="WP_067577804.1">
    <property type="nucleotide sequence ID" value="NZ_JABMCZ010000003.1"/>
</dbReference>
<dbReference type="OrthoDB" id="4568218at2"/>
<accession>A0A164IWG5</accession>
<gene>
    <name evidence="2" type="ORF">AWN90_04130</name>
</gene>
<dbReference type="EMBL" id="LWGR01000016">
    <property type="protein sequence ID" value="KZM69810.1"/>
    <property type="molecule type" value="Genomic_DNA"/>
</dbReference>
<protein>
    <submittedName>
        <fullName evidence="2">Uncharacterized protein</fullName>
    </submittedName>
</protein>
<keyword evidence="3" id="KW-1185">Reference proteome</keyword>
<reference evidence="2 3" key="1">
    <citation type="submission" date="2016-04" db="EMBL/GenBank/DDBJ databases">
        <authorList>
            <person name="Evans L.H."/>
            <person name="Alamgir A."/>
            <person name="Owens N."/>
            <person name="Weber N.D."/>
            <person name="Virtaneva K."/>
            <person name="Barbian K."/>
            <person name="Babar A."/>
            <person name="Rosenke K."/>
        </authorList>
    </citation>
    <scope>NUCLEOTIDE SEQUENCE [LARGE SCALE GENOMIC DNA]</scope>
    <source>
        <strain evidence="2 3">IFM 0406</strain>
    </source>
</reference>
<evidence type="ECO:0000313" key="3">
    <source>
        <dbReference type="Proteomes" id="UP000076512"/>
    </source>
</evidence>
<evidence type="ECO:0000313" key="2">
    <source>
        <dbReference type="EMBL" id="KZM69810.1"/>
    </source>
</evidence>
<comment type="caution">
    <text evidence="2">The sequence shown here is derived from an EMBL/GenBank/DDBJ whole genome shotgun (WGS) entry which is preliminary data.</text>
</comment>
<evidence type="ECO:0000256" key="1">
    <source>
        <dbReference type="SAM" id="MobiDB-lite"/>
    </source>
</evidence>
<dbReference type="Proteomes" id="UP000076512">
    <property type="component" value="Unassembled WGS sequence"/>
</dbReference>